<protein>
    <submittedName>
        <fullName evidence="4">Histone acetyltransferase</fullName>
    </submittedName>
</protein>
<dbReference type="GO" id="GO:0045747">
    <property type="term" value="P:positive regulation of Notch signaling pathway"/>
    <property type="evidence" value="ECO:0007669"/>
    <property type="project" value="TreeGrafter"/>
</dbReference>
<evidence type="ECO:0000256" key="1">
    <source>
        <dbReference type="SAM" id="MobiDB-lite"/>
    </source>
</evidence>
<keyword evidence="3" id="KW-1185">Reference proteome</keyword>
<feature type="compositionally biased region" description="Basic and acidic residues" evidence="1">
    <location>
        <begin position="159"/>
        <end position="181"/>
    </location>
</feature>
<accession>A0A158QXF7</accession>
<dbReference type="EMBL" id="UYSL01019828">
    <property type="protein sequence ID" value="VDL70355.1"/>
    <property type="molecule type" value="Genomic_DNA"/>
</dbReference>
<dbReference type="AlphaFoldDB" id="A0A158QXF7"/>
<feature type="region of interest" description="Disordered" evidence="1">
    <location>
        <begin position="469"/>
        <end position="492"/>
    </location>
</feature>
<dbReference type="PANTHER" id="PTHR35015">
    <property type="entry name" value="PROTEIN CBR-OSM-7-RELATED"/>
    <property type="match status" value="1"/>
</dbReference>
<feature type="region of interest" description="Disordered" evidence="1">
    <location>
        <begin position="301"/>
        <end position="324"/>
    </location>
</feature>
<gene>
    <name evidence="2" type="ORF">NBR_LOCUS6766</name>
</gene>
<dbReference type="PANTHER" id="PTHR35015:SF4">
    <property type="entry name" value="PROTEIN CBR-OSM-7"/>
    <property type="match status" value="1"/>
</dbReference>
<feature type="compositionally biased region" description="Basic and acidic residues" evidence="1">
    <location>
        <begin position="134"/>
        <end position="147"/>
    </location>
</feature>
<sequence>MGDLYVALGANLPPPPPRSVANLIHTLSSCTRPNRLLVWLLASAVCQEENGAVTSSNYPFDTENVTRTDEQRRVLFDRLKRMRSPTEEISVSPNRRAHDAPITDEDRAKLIEIAEAVERFKRDPFSDVEASPPAKEKLSAAKEELSPLKEVSTAAPSDSHSDSDLREKEGADSDDQNREEGFIAENHASRQKLKEKEGHSEGSEKEVDEAHSPRQTAEETDELPTVRGNVEKYCDQYEQHFSFYCVGDIDRAGHDEETISKFCPSYKRACPHKKIASTVSLTAWPSNPFTKKVVFRAPVDAENANEGDDEEEEEEEELTSAEEEEEQRAAYLKELKRRYPCKPDCDKRIFPHCTEDCKCDYLYPTVQRFCNPPPMPMFLNTCRLWYNGCAKYAQYHYASQYIYSKAEKGKKLLREAFVQLCARRIPSFFHLLYRSLLVGNEHDKVVGRGDIRNIGDNFAGQLVRAISSNKQFSRRNRQNSDGNSRRSGRHDVSASELYRSLSAINSLTSDPVKVVRDPASILSGSQGSSVDAGKKPRAHQANTFPVVPSDAIYGTNDNTFKQFDGLTDSSGILHRPRSRSPFTKPGLWEPNPDDPHNRDHANKYFYAPRSVAVDWLNGQLAWGAHWAVPAAGVGGTDGYSTVHFPTIGTFLNIPDDYD</sequence>
<proteinExistence type="predicted"/>
<organism evidence="4">
    <name type="scientific">Nippostrongylus brasiliensis</name>
    <name type="common">Rat hookworm</name>
    <dbReference type="NCBI Taxonomy" id="27835"/>
    <lineage>
        <taxon>Eukaryota</taxon>
        <taxon>Metazoa</taxon>
        <taxon>Ecdysozoa</taxon>
        <taxon>Nematoda</taxon>
        <taxon>Chromadorea</taxon>
        <taxon>Rhabditida</taxon>
        <taxon>Rhabditina</taxon>
        <taxon>Rhabditomorpha</taxon>
        <taxon>Strongyloidea</taxon>
        <taxon>Heligmosomidae</taxon>
        <taxon>Nippostrongylus</taxon>
    </lineage>
</organism>
<feature type="region of interest" description="Disordered" evidence="1">
    <location>
        <begin position="84"/>
        <end position="103"/>
    </location>
</feature>
<feature type="compositionally biased region" description="Acidic residues" evidence="1">
    <location>
        <begin position="303"/>
        <end position="324"/>
    </location>
</feature>
<dbReference type="WBParaSite" id="NBR_0000676501-mRNA-1">
    <property type="protein sequence ID" value="NBR_0000676501-mRNA-1"/>
    <property type="gene ID" value="NBR_0000676501"/>
</dbReference>
<evidence type="ECO:0000313" key="3">
    <source>
        <dbReference type="Proteomes" id="UP000271162"/>
    </source>
</evidence>
<reference evidence="4" key="1">
    <citation type="submission" date="2016-04" db="UniProtKB">
        <authorList>
            <consortium name="WormBaseParasite"/>
        </authorList>
    </citation>
    <scope>IDENTIFICATION</scope>
</reference>
<reference evidence="2 3" key="2">
    <citation type="submission" date="2018-11" db="EMBL/GenBank/DDBJ databases">
        <authorList>
            <consortium name="Pathogen Informatics"/>
        </authorList>
    </citation>
    <scope>NUCLEOTIDE SEQUENCE [LARGE SCALE GENOMIC DNA]</scope>
</reference>
<dbReference type="InterPro" id="IPR053124">
    <property type="entry name" value="Notch_signaling_modulators"/>
</dbReference>
<dbReference type="OMA" id="RIFAHCT"/>
<feature type="compositionally biased region" description="Basic and acidic residues" evidence="1">
    <location>
        <begin position="192"/>
        <end position="212"/>
    </location>
</feature>
<dbReference type="GO" id="GO:0005112">
    <property type="term" value="F:Notch binding"/>
    <property type="evidence" value="ECO:0007669"/>
    <property type="project" value="TreeGrafter"/>
</dbReference>
<dbReference type="GO" id="GO:0005615">
    <property type="term" value="C:extracellular space"/>
    <property type="evidence" value="ECO:0007669"/>
    <property type="project" value="TreeGrafter"/>
</dbReference>
<evidence type="ECO:0000313" key="4">
    <source>
        <dbReference type="WBParaSite" id="NBR_0000676501-mRNA-1"/>
    </source>
</evidence>
<evidence type="ECO:0000313" key="2">
    <source>
        <dbReference type="EMBL" id="VDL70355.1"/>
    </source>
</evidence>
<dbReference type="Proteomes" id="UP000271162">
    <property type="component" value="Unassembled WGS sequence"/>
</dbReference>
<name>A0A158QXF7_NIPBR</name>
<feature type="region of interest" description="Disordered" evidence="1">
    <location>
        <begin position="124"/>
        <end position="224"/>
    </location>
</feature>
<feature type="region of interest" description="Disordered" evidence="1">
    <location>
        <begin position="568"/>
        <end position="595"/>
    </location>
</feature>
<dbReference type="STRING" id="27835.A0A158QXF7"/>